<proteinExistence type="predicted"/>
<feature type="signal peptide" evidence="2">
    <location>
        <begin position="1"/>
        <end position="24"/>
    </location>
</feature>
<reference evidence="4" key="1">
    <citation type="submission" date="2021-08" db="EMBL/GenBank/DDBJ databases">
        <title>Prevotella lacticifex sp. nov., isolated from rumen of cow.</title>
        <authorList>
            <person name="Shinkai T."/>
            <person name="Ikeyama N."/>
            <person name="Kumagai M."/>
            <person name="Ohmori H."/>
            <person name="Sakamoto M."/>
            <person name="Ohkuma M."/>
            <person name="Mitsumori M."/>
        </authorList>
    </citation>
    <scope>NUCLEOTIDE SEQUENCE</scope>
    <source>
        <strain evidence="4">DSM 11371</strain>
    </source>
</reference>
<dbReference type="Proteomes" id="UP000887043">
    <property type="component" value="Unassembled WGS sequence"/>
</dbReference>
<feature type="domain" description="Outer membrane protein beta-barrel" evidence="3">
    <location>
        <begin position="10"/>
        <end position="118"/>
    </location>
</feature>
<dbReference type="RefSeq" id="WP_006283253.1">
    <property type="nucleotide sequence ID" value="NZ_BPTR01000001.1"/>
</dbReference>
<dbReference type="AlphaFoldDB" id="A0AA37MIL5"/>
<evidence type="ECO:0000313" key="5">
    <source>
        <dbReference type="Proteomes" id="UP000887043"/>
    </source>
</evidence>
<evidence type="ECO:0000313" key="4">
    <source>
        <dbReference type="EMBL" id="GJG27071.1"/>
    </source>
</evidence>
<name>A0AA37MIL5_SEGBR</name>
<dbReference type="InterPro" id="IPR027385">
    <property type="entry name" value="Beta-barrel_OMP"/>
</dbReference>
<organism evidence="4 5">
    <name type="scientific">Segatella bryantii</name>
    <name type="common">Prevotella bryantii</name>
    <dbReference type="NCBI Taxonomy" id="77095"/>
    <lineage>
        <taxon>Bacteria</taxon>
        <taxon>Pseudomonadati</taxon>
        <taxon>Bacteroidota</taxon>
        <taxon>Bacteroidia</taxon>
        <taxon>Bacteroidales</taxon>
        <taxon>Prevotellaceae</taxon>
        <taxon>Segatella</taxon>
    </lineage>
</organism>
<evidence type="ECO:0000256" key="1">
    <source>
        <dbReference type="ARBA" id="ARBA00022729"/>
    </source>
</evidence>
<feature type="chain" id="PRO_5041399219" description="Outer membrane protein beta-barrel domain-containing protein" evidence="2">
    <location>
        <begin position="25"/>
        <end position="177"/>
    </location>
</feature>
<dbReference type="EMBL" id="BPTR01000001">
    <property type="protein sequence ID" value="GJG27071.1"/>
    <property type="molecule type" value="Genomic_DNA"/>
</dbReference>
<keyword evidence="1 2" id="KW-0732">Signal</keyword>
<protein>
    <recommendedName>
        <fullName evidence="3">Outer membrane protein beta-barrel domain-containing protein</fullName>
    </recommendedName>
</protein>
<evidence type="ECO:0000256" key="2">
    <source>
        <dbReference type="SAM" id="SignalP"/>
    </source>
</evidence>
<dbReference type="SUPFAM" id="SSF56925">
    <property type="entry name" value="OMPA-like"/>
    <property type="match status" value="1"/>
</dbReference>
<accession>A0AA37MIL5</accession>
<comment type="caution">
    <text evidence="4">The sequence shown here is derived from an EMBL/GenBank/DDBJ whole genome shotgun (WGS) entry which is preliminary data.</text>
</comment>
<dbReference type="InterPro" id="IPR011250">
    <property type="entry name" value="OMP/PagP_B-barrel"/>
</dbReference>
<evidence type="ECO:0000259" key="3">
    <source>
        <dbReference type="Pfam" id="PF13505"/>
    </source>
</evidence>
<sequence>MKFFWGKVLFALCLTSLGVLNANAQRGKGWYVQLGGGIDVVTNGDSETMGALEVSGGYYINKLIGLGVDLNIAPATGTRSSLGNFSSKIRFRPMAYKSSRIFEVEPFAGLGYGWSKYSPYSNSAVTGKLGCDLLFNCNPKHTVQIGVTPEFVDYLWTEFGFNDLQVFNLMAKVKVNI</sequence>
<gene>
    <name evidence="4" type="ORF">PRRU23_07710</name>
</gene>
<dbReference type="Pfam" id="PF13505">
    <property type="entry name" value="OMP_b-brl"/>
    <property type="match status" value="1"/>
</dbReference>